<gene>
    <name evidence="6" type="ORF">K493DRAFT_274734</name>
</gene>
<dbReference type="Proteomes" id="UP000193498">
    <property type="component" value="Unassembled WGS sequence"/>
</dbReference>
<name>A0A1Y1Z7S8_9FUNG</name>
<dbReference type="PIRSF" id="PIRSF001112">
    <property type="entry name" value="Epoxide_hydrolase"/>
    <property type="match status" value="1"/>
</dbReference>
<evidence type="ECO:0000259" key="5">
    <source>
        <dbReference type="Pfam" id="PF06441"/>
    </source>
</evidence>
<keyword evidence="7" id="KW-1185">Reference proteome</keyword>
<evidence type="ECO:0000256" key="3">
    <source>
        <dbReference type="ARBA" id="ARBA00022801"/>
    </source>
</evidence>
<dbReference type="GO" id="GO:0004301">
    <property type="term" value="F:epoxide hydrolase activity"/>
    <property type="evidence" value="ECO:0007669"/>
    <property type="project" value="TreeGrafter"/>
</dbReference>
<feature type="active site" description="Nucleophile" evidence="4">
    <location>
        <position position="176"/>
    </location>
</feature>
<dbReference type="SUPFAM" id="SSF53474">
    <property type="entry name" value="alpha/beta-Hydrolases"/>
    <property type="match status" value="1"/>
</dbReference>
<dbReference type="InterPro" id="IPR016292">
    <property type="entry name" value="Epoxide_hydrolase"/>
</dbReference>
<evidence type="ECO:0000256" key="1">
    <source>
        <dbReference type="ARBA" id="ARBA00010088"/>
    </source>
</evidence>
<dbReference type="Pfam" id="PF06441">
    <property type="entry name" value="EHN"/>
    <property type="match status" value="1"/>
</dbReference>
<keyword evidence="3 6" id="KW-0378">Hydrolase</keyword>
<accession>A0A1Y1Z7S8</accession>
<dbReference type="OrthoDB" id="7130006at2759"/>
<dbReference type="GO" id="GO:0097176">
    <property type="term" value="P:epoxide metabolic process"/>
    <property type="evidence" value="ECO:0007669"/>
    <property type="project" value="TreeGrafter"/>
</dbReference>
<dbReference type="PANTHER" id="PTHR21661:SF35">
    <property type="entry name" value="EPOXIDE HYDROLASE"/>
    <property type="match status" value="1"/>
</dbReference>
<reference evidence="6 7" key="1">
    <citation type="submission" date="2016-07" db="EMBL/GenBank/DDBJ databases">
        <title>Pervasive Adenine N6-methylation of Active Genes in Fungi.</title>
        <authorList>
            <consortium name="DOE Joint Genome Institute"/>
            <person name="Mondo S.J."/>
            <person name="Dannebaum R.O."/>
            <person name="Kuo R.C."/>
            <person name="Labutti K."/>
            <person name="Haridas S."/>
            <person name="Kuo A."/>
            <person name="Salamov A."/>
            <person name="Ahrendt S.R."/>
            <person name="Lipzen A."/>
            <person name="Sullivan W."/>
            <person name="Andreopoulos W.B."/>
            <person name="Clum A."/>
            <person name="Lindquist E."/>
            <person name="Daum C."/>
            <person name="Ramamoorthy G.K."/>
            <person name="Gryganskyi A."/>
            <person name="Culley D."/>
            <person name="Magnuson J.K."/>
            <person name="James T.Y."/>
            <person name="O'Malley M.A."/>
            <person name="Stajich J.E."/>
            <person name="Spatafora J.W."/>
            <person name="Visel A."/>
            <person name="Grigoriev I.V."/>
        </authorList>
    </citation>
    <scope>NUCLEOTIDE SEQUENCE [LARGE SCALE GENOMIC DNA]</scope>
    <source>
        <strain evidence="6 7">CBS 931.73</strain>
    </source>
</reference>
<dbReference type="PANTHER" id="PTHR21661">
    <property type="entry name" value="EPOXIDE HYDROLASE 1-RELATED"/>
    <property type="match status" value="1"/>
</dbReference>
<evidence type="ECO:0000313" key="7">
    <source>
        <dbReference type="Proteomes" id="UP000193498"/>
    </source>
</evidence>
<comment type="caution">
    <text evidence="6">The sequence shown here is derived from an EMBL/GenBank/DDBJ whole genome shotgun (WGS) entry which is preliminary data.</text>
</comment>
<organism evidence="6 7">
    <name type="scientific">Basidiobolus meristosporus CBS 931.73</name>
    <dbReference type="NCBI Taxonomy" id="1314790"/>
    <lineage>
        <taxon>Eukaryota</taxon>
        <taxon>Fungi</taxon>
        <taxon>Fungi incertae sedis</taxon>
        <taxon>Zoopagomycota</taxon>
        <taxon>Entomophthoromycotina</taxon>
        <taxon>Basidiobolomycetes</taxon>
        <taxon>Basidiobolales</taxon>
        <taxon>Basidiobolaceae</taxon>
        <taxon>Basidiobolus</taxon>
    </lineage>
</organism>
<protein>
    <submittedName>
        <fullName evidence="6">Alpha/beta-hydrolase</fullName>
    </submittedName>
</protein>
<sequence>MVAAVPFKIPYSEEQVKRLRERLAQAQYPDELEDVGWTYGTPKATLKSLAEYWEKDFDWSKQVQKFNELDHYKMECNGIDLHYILVKKSDSENEEQSRETRIPLLLIHGWPGSFMEFGKIIGRLRESFDLVIPSLPGYGYSSAPKRPGFGIGEMAKTLNELMVNLGYLRYAAQGGDWGSFISRQIAHDFPRNCKAIHLNMAVAGRPSYWTPMKFARMMISFFKPEWVYTAAEVQGLHKSMLFRENGTGYSSIQGTKPQTLGYALTDSPVGLLAWILEKFAAWSDSRPANNYESAFTRDEVLTNVMIYYTTGTITSSMRLYYEAMNASNPIIGNKKHQPYRVECPVGISNFKEELVQLPKEWLEAELNIQWMSHHDHGGHFAALEVPELLAEDLIQYFGTAVVQQQFS</sequence>
<dbReference type="PRINTS" id="PR00412">
    <property type="entry name" value="EPOXHYDRLASE"/>
</dbReference>
<dbReference type="Gene3D" id="3.40.50.1820">
    <property type="entry name" value="alpha/beta hydrolase"/>
    <property type="match status" value="1"/>
</dbReference>
<feature type="active site" description="Proton donor" evidence="4">
    <location>
        <position position="320"/>
    </location>
</feature>
<comment type="similarity">
    <text evidence="1">Belongs to the peptidase S33 family.</text>
</comment>
<proteinExistence type="inferred from homology"/>
<dbReference type="InterPro" id="IPR029058">
    <property type="entry name" value="AB_hydrolase_fold"/>
</dbReference>
<evidence type="ECO:0000313" key="6">
    <source>
        <dbReference type="EMBL" id="ORY05865.1"/>
    </source>
</evidence>
<feature type="domain" description="Epoxide hydrolase N-terminal" evidence="5">
    <location>
        <begin position="6"/>
        <end position="117"/>
    </location>
</feature>
<dbReference type="EMBL" id="MCFE01000021">
    <property type="protein sequence ID" value="ORY05865.1"/>
    <property type="molecule type" value="Genomic_DNA"/>
</dbReference>
<evidence type="ECO:0000256" key="4">
    <source>
        <dbReference type="PIRSR" id="PIRSR001112-1"/>
    </source>
</evidence>
<feature type="active site" description="Proton acceptor" evidence="4">
    <location>
        <position position="379"/>
    </location>
</feature>
<dbReference type="STRING" id="1314790.A0A1Y1Z7S8"/>
<keyword evidence="2" id="KW-0058">Aromatic hydrocarbons catabolism</keyword>
<dbReference type="InterPro" id="IPR000639">
    <property type="entry name" value="Epox_hydrolase-like"/>
</dbReference>
<dbReference type="InterPro" id="IPR010497">
    <property type="entry name" value="Epoxide_hydro_N"/>
</dbReference>
<dbReference type="InParanoid" id="A0A1Y1Z7S8"/>
<evidence type="ECO:0000256" key="2">
    <source>
        <dbReference type="ARBA" id="ARBA00022797"/>
    </source>
</evidence>
<dbReference type="AlphaFoldDB" id="A0A1Y1Z7S8"/>